<dbReference type="Pfam" id="PF13672">
    <property type="entry name" value="PP2C_2"/>
    <property type="match status" value="1"/>
</dbReference>
<dbReference type="Proteomes" id="UP000542742">
    <property type="component" value="Unassembled WGS sequence"/>
</dbReference>
<organism evidence="2 3">
    <name type="scientific">Paractinoplanes abujensis</name>
    <dbReference type="NCBI Taxonomy" id="882441"/>
    <lineage>
        <taxon>Bacteria</taxon>
        <taxon>Bacillati</taxon>
        <taxon>Actinomycetota</taxon>
        <taxon>Actinomycetes</taxon>
        <taxon>Micromonosporales</taxon>
        <taxon>Micromonosporaceae</taxon>
        <taxon>Paractinoplanes</taxon>
    </lineage>
</organism>
<dbReference type="RefSeq" id="WP_369076894.1">
    <property type="nucleotide sequence ID" value="NZ_JACHMF010000001.1"/>
</dbReference>
<feature type="domain" description="PPM-type phosphatase" evidence="1">
    <location>
        <begin position="3"/>
        <end position="197"/>
    </location>
</feature>
<accession>A0A7W7G495</accession>
<evidence type="ECO:0000313" key="2">
    <source>
        <dbReference type="EMBL" id="MBB4695409.1"/>
    </source>
</evidence>
<evidence type="ECO:0000259" key="1">
    <source>
        <dbReference type="Pfam" id="PF13672"/>
    </source>
</evidence>
<proteinExistence type="predicted"/>
<gene>
    <name evidence="2" type="ORF">BKA14_005557</name>
</gene>
<evidence type="ECO:0000313" key="3">
    <source>
        <dbReference type="Proteomes" id="UP000542742"/>
    </source>
</evidence>
<dbReference type="EMBL" id="JACHMF010000001">
    <property type="protein sequence ID" value="MBB4695409.1"/>
    <property type="molecule type" value="Genomic_DNA"/>
</dbReference>
<keyword evidence="3" id="KW-1185">Reference proteome</keyword>
<name>A0A7W7G495_9ACTN</name>
<sequence length="240" mass="25947">MLDGATARTDTGCQHGVSWYAAHLGAALSEGAHDVNQSLPHVLSMGIERVASLHPSCDLTHEGTPSAAVAIVRIAGDWAEYLVLGDVSVVFDDGNDPIVVSDERVSQTALVERRAADAHPIGTAKKQQAMIRMKHAELAMRNRHGGYWIAAADPSVAEHALIGRLPEASLRRFAVLTDGAARAISPFNEMEWRDLLDLAEAESPESVLRRVRAAEAADPYGIRWPRNKRSDDATIAFATK</sequence>
<comment type="caution">
    <text evidence="2">The sequence shown here is derived from an EMBL/GenBank/DDBJ whole genome shotgun (WGS) entry which is preliminary data.</text>
</comment>
<protein>
    <recommendedName>
        <fullName evidence="1">PPM-type phosphatase domain-containing protein</fullName>
    </recommendedName>
</protein>
<reference evidence="2 3" key="1">
    <citation type="submission" date="2020-08" db="EMBL/GenBank/DDBJ databases">
        <title>Sequencing the genomes of 1000 actinobacteria strains.</title>
        <authorList>
            <person name="Klenk H.-P."/>
        </authorList>
    </citation>
    <scope>NUCLEOTIDE SEQUENCE [LARGE SCALE GENOMIC DNA]</scope>
    <source>
        <strain evidence="2 3">DSM 45518</strain>
    </source>
</reference>
<dbReference type="AlphaFoldDB" id="A0A7W7G495"/>
<dbReference type="InterPro" id="IPR001932">
    <property type="entry name" value="PPM-type_phosphatase-like_dom"/>
</dbReference>